<evidence type="ECO:0000256" key="2">
    <source>
        <dbReference type="ARBA" id="ARBA00008130"/>
    </source>
</evidence>
<evidence type="ECO:0000256" key="8">
    <source>
        <dbReference type="ARBA" id="ARBA00022991"/>
    </source>
</evidence>
<dbReference type="PANTHER" id="PTHR28286:SF2">
    <property type="entry name" value="BACTERIORHODOPSIN _OPSIN, NOPA (EUROFUNG)"/>
    <property type="match status" value="1"/>
</dbReference>
<dbReference type="PRINTS" id="PR00251">
    <property type="entry name" value="BACTRLOPSIN"/>
</dbReference>
<keyword evidence="13" id="KW-1185">Reference proteome</keyword>
<sequence length="242" mass="26688">MDSATVTVLWVTSLIMILCTLVFTYRSFRARIEIKHFYYLTALITLIAATLYMTMASGYGGIGLNGKVILFGRYIDWVITTPLLLMNLALIALPRNFPSRFAVIGTMIAADVYMIVSGLGASLIRSNFRWAFFAVSCAGFLAVLYFIIVKLTPEANVRSGPVQRHYSTLAIMLIALWVCYPIVWILGTEGFGIISLLPEVILYAILDVLAKGAFGFVLLSKPGVLLEAERETAPINSVAAQW</sequence>
<dbReference type="PANTHER" id="PTHR28286">
    <property type="match status" value="1"/>
</dbReference>
<feature type="transmembrane region" description="Helical" evidence="11">
    <location>
        <begin position="37"/>
        <end position="62"/>
    </location>
</feature>
<evidence type="ECO:0000256" key="6">
    <source>
        <dbReference type="ARBA" id="ARBA00022925"/>
    </source>
</evidence>
<evidence type="ECO:0000256" key="11">
    <source>
        <dbReference type="SAM" id="Phobius"/>
    </source>
</evidence>
<evidence type="ECO:0000256" key="5">
    <source>
        <dbReference type="ARBA" id="ARBA00022692"/>
    </source>
</evidence>
<dbReference type="CDD" id="cd15244">
    <property type="entry name" value="7tm_bacteriorhodopsin"/>
    <property type="match status" value="1"/>
</dbReference>
<evidence type="ECO:0000256" key="7">
    <source>
        <dbReference type="ARBA" id="ARBA00022989"/>
    </source>
</evidence>
<dbReference type="SMART" id="SM01021">
    <property type="entry name" value="Bac_rhodopsin"/>
    <property type="match status" value="1"/>
</dbReference>
<keyword evidence="3" id="KW-0600">Photoreceptor protein</keyword>
<evidence type="ECO:0000256" key="9">
    <source>
        <dbReference type="ARBA" id="ARBA00023136"/>
    </source>
</evidence>
<evidence type="ECO:0000256" key="1">
    <source>
        <dbReference type="ARBA" id="ARBA00004141"/>
    </source>
</evidence>
<evidence type="ECO:0000256" key="3">
    <source>
        <dbReference type="ARBA" id="ARBA00022543"/>
    </source>
</evidence>
<evidence type="ECO:0000256" key="10">
    <source>
        <dbReference type="ARBA" id="ARBA00023170"/>
    </source>
</evidence>
<protein>
    <submittedName>
        <fullName evidence="12">Rhodopsin</fullName>
    </submittedName>
</protein>
<keyword evidence="5 11" id="KW-0812">Transmembrane</keyword>
<comment type="subcellular location">
    <subcellularLocation>
        <location evidence="1">Membrane</location>
        <topology evidence="1">Multi-pass membrane protein</topology>
    </subcellularLocation>
</comment>
<feature type="transmembrane region" description="Helical" evidence="11">
    <location>
        <begin position="101"/>
        <end position="124"/>
    </location>
</feature>
<accession>A0ABQ3V1T3</accession>
<comment type="caution">
    <text evidence="12">The sequence shown here is derived from an EMBL/GenBank/DDBJ whole genome shotgun (WGS) entry which is preliminary data.</text>
</comment>
<dbReference type="InterPro" id="IPR001425">
    <property type="entry name" value="Arc/bac/fun_rhodopsins"/>
</dbReference>
<keyword evidence="7 11" id="KW-1133">Transmembrane helix</keyword>
<dbReference type="EMBL" id="BNJG01000003">
    <property type="protein sequence ID" value="GHO58610.1"/>
    <property type="molecule type" value="Genomic_DNA"/>
</dbReference>
<evidence type="ECO:0000313" key="13">
    <source>
        <dbReference type="Proteomes" id="UP000654345"/>
    </source>
</evidence>
<comment type="similarity">
    <text evidence="2">Belongs to the archaeal/bacterial/fungal opsin family.</text>
</comment>
<dbReference type="PROSITE" id="PS00950">
    <property type="entry name" value="BACTERIAL_OPSIN_1"/>
    <property type="match status" value="1"/>
</dbReference>
<organism evidence="12 13">
    <name type="scientific">Ktedonobacter robiniae</name>
    <dbReference type="NCBI Taxonomy" id="2778365"/>
    <lineage>
        <taxon>Bacteria</taxon>
        <taxon>Bacillati</taxon>
        <taxon>Chloroflexota</taxon>
        <taxon>Ktedonobacteria</taxon>
        <taxon>Ktedonobacterales</taxon>
        <taxon>Ktedonobacteraceae</taxon>
        <taxon>Ktedonobacter</taxon>
    </lineage>
</organism>
<dbReference type="RefSeq" id="WP_201374874.1">
    <property type="nucleotide sequence ID" value="NZ_BNJG01000003.1"/>
</dbReference>
<evidence type="ECO:0000256" key="4">
    <source>
        <dbReference type="ARBA" id="ARBA00022606"/>
    </source>
</evidence>
<dbReference type="Gene3D" id="1.20.1070.10">
    <property type="entry name" value="Rhodopsin 7-helix transmembrane proteins"/>
    <property type="match status" value="1"/>
</dbReference>
<evidence type="ECO:0000313" key="12">
    <source>
        <dbReference type="EMBL" id="GHO58610.1"/>
    </source>
</evidence>
<dbReference type="Pfam" id="PF01036">
    <property type="entry name" value="Bac_rhodopsin"/>
    <property type="match status" value="1"/>
</dbReference>
<keyword evidence="10" id="KW-0675">Receptor</keyword>
<proteinExistence type="inferred from homology"/>
<feature type="transmembrane region" description="Helical" evidence="11">
    <location>
        <begin position="74"/>
        <end position="94"/>
    </location>
</feature>
<name>A0ABQ3V1T3_9CHLR</name>
<feature type="transmembrane region" description="Helical" evidence="11">
    <location>
        <begin position="6"/>
        <end position="25"/>
    </location>
</feature>
<keyword evidence="4" id="KW-0716">Sensory transduction</keyword>
<dbReference type="InterPro" id="IPR018229">
    <property type="entry name" value="Rhodopsin_retinal_BS"/>
</dbReference>
<dbReference type="Proteomes" id="UP000654345">
    <property type="component" value="Unassembled WGS sequence"/>
</dbReference>
<dbReference type="SUPFAM" id="SSF81321">
    <property type="entry name" value="Family A G protein-coupled receptor-like"/>
    <property type="match status" value="1"/>
</dbReference>
<feature type="transmembrane region" description="Helical" evidence="11">
    <location>
        <begin position="130"/>
        <end position="148"/>
    </location>
</feature>
<keyword evidence="8" id="KW-0157">Chromophore</keyword>
<reference evidence="12 13" key="1">
    <citation type="journal article" date="2021" name="Int. J. Syst. Evol. Microbiol.">
        <title>Reticulibacter mediterranei gen. nov., sp. nov., within the new family Reticulibacteraceae fam. nov., and Ktedonospora formicarum gen. nov., sp. nov., Ktedonobacter robiniae sp. nov., Dictyobacter formicarum sp. nov. and Dictyobacter arantiisoli sp. nov., belonging to the class Ktedonobacteria.</title>
        <authorList>
            <person name="Yabe S."/>
            <person name="Zheng Y."/>
            <person name="Wang C.M."/>
            <person name="Sakai Y."/>
            <person name="Abe K."/>
            <person name="Yokota A."/>
            <person name="Donadio S."/>
            <person name="Cavaletti L."/>
            <person name="Monciardini P."/>
        </authorList>
    </citation>
    <scope>NUCLEOTIDE SEQUENCE [LARGE SCALE GENOMIC DNA]</scope>
    <source>
        <strain evidence="12 13">SOSP1-30</strain>
    </source>
</reference>
<feature type="transmembrane region" description="Helical" evidence="11">
    <location>
        <begin position="169"/>
        <end position="194"/>
    </location>
</feature>
<keyword evidence="9 11" id="KW-0472">Membrane</keyword>
<gene>
    <name evidence="12" type="ORF">KSB_70850</name>
</gene>
<keyword evidence="6" id="KW-0681">Retinal protein</keyword>